<dbReference type="EMBL" id="QOVM01000005">
    <property type="protein sequence ID" value="RXG21672.1"/>
    <property type="molecule type" value="Genomic_DNA"/>
</dbReference>
<dbReference type="InterPro" id="IPR001753">
    <property type="entry name" value="Enoyl-CoA_hydra/iso"/>
</dbReference>
<organism evidence="2 3">
    <name type="scientific">Leeuwenhoekiella aequorea</name>
    <dbReference type="NCBI Taxonomy" id="283736"/>
    <lineage>
        <taxon>Bacteria</taxon>
        <taxon>Pseudomonadati</taxon>
        <taxon>Bacteroidota</taxon>
        <taxon>Flavobacteriia</taxon>
        <taxon>Flavobacteriales</taxon>
        <taxon>Flavobacteriaceae</taxon>
        <taxon>Leeuwenhoekiella</taxon>
    </lineage>
</organism>
<keyword evidence="3" id="KW-1185">Reference proteome</keyword>
<dbReference type="RefSeq" id="WP_128758281.1">
    <property type="nucleotide sequence ID" value="NZ_QOVM01000005.1"/>
</dbReference>
<dbReference type="Pfam" id="PF00378">
    <property type="entry name" value="ECH_1"/>
    <property type="match status" value="1"/>
</dbReference>
<accession>A0A4V1KQJ9</accession>
<evidence type="ECO:0000313" key="3">
    <source>
        <dbReference type="Proteomes" id="UP000289238"/>
    </source>
</evidence>
<dbReference type="InterPro" id="IPR029045">
    <property type="entry name" value="ClpP/crotonase-like_dom_sf"/>
</dbReference>
<gene>
    <name evidence="2" type="ORF">DSM00_2521</name>
</gene>
<dbReference type="GO" id="GO:0003824">
    <property type="term" value="F:catalytic activity"/>
    <property type="evidence" value="ECO:0007669"/>
    <property type="project" value="UniProtKB-ARBA"/>
</dbReference>
<dbReference type="InterPro" id="IPR051683">
    <property type="entry name" value="Enoyl-CoA_Hydratase/Isomerase"/>
</dbReference>
<dbReference type="CDD" id="cd06558">
    <property type="entry name" value="crotonase-like"/>
    <property type="match status" value="1"/>
</dbReference>
<dbReference type="PANTHER" id="PTHR42964:SF1">
    <property type="entry name" value="POLYKETIDE BIOSYNTHESIS ENOYL-COA HYDRATASE PKSH-RELATED"/>
    <property type="match status" value="1"/>
</dbReference>
<name>A0A4V1KQJ9_9FLAO</name>
<dbReference type="Proteomes" id="UP000289238">
    <property type="component" value="Unassembled WGS sequence"/>
</dbReference>
<dbReference type="PANTHER" id="PTHR42964">
    <property type="entry name" value="ENOYL-COA HYDRATASE"/>
    <property type="match status" value="1"/>
</dbReference>
<reference evidence="2 3" key="1">
    <citation type="submission" date="2018-07" db="EMBL/GenBank/DDBJ databases">
        <title>Leeuwenhoekiella genomics.</title>
        <authorList>
            <person name="Tahon G."/>
            <person name="Willems A."/>
        </authorList>
    </citation>
    <scope>NUCLEOTIDE SEQUENCE [LARGE SCALE GENOMIC DNA]</scope>
    <source>
        <strain evidence="2 3">LMG 22550</strain>
    </source>
</reference>
<sequence>MQSSFVRLEIENAIGTITFFTPDHNALPSVILNELEEKITDAKNNDQVKVLILRSGGDRTFCAGASFKELIAITTKEEGKSFFMGFARVILAMRACLKPIIVRVQGKAVGGGVGIAAAADYCIATKFAAIKLSELSIGIGPFVIEPAVTRKLGVSASSEITLNATKFYDPQWAKEKGLYSEVYDSLEEMDLAIDSLAENLASYNPVALKETKHVFWRDTHYWPALLPERAEISGSLVLSEFTKEKLKAYA</sequence>
<evidence type="ECO:0000256" key="1">
    <source>
        <dbReference type="ARBA" id="ARBA00005254"/>
    </source>
</evidence>
<dbReference type="OrthoDB" id="638407at2"/>
<comment type="similarity">
    <text evidence="1">Belongs to the enoyl-CoA hydratase/isomerase family.</text>
</comment>
<dbReference type="AlphaFoldDB" id="A0A4V1KQJ9"/>
<proteinExistence type="inferred from homology"/>
<dbReference type="SUPFAM" id="SSF52096">
    <property type="entry name" value="ClpP/crotonase"/>
    <property type="match status" value="1"/>
</dbReference>
<dbReference type="Gene3D" id="3.90.226.10">
    <property type="entry name" value="2-enoyl-CoA Hydratase, Chain A, domain 1"/>
    <property type="match status" value="1"/>
</dbReference>
<evidence type="ECO:0000313" key="2">
    <source>
        <dbReference type="EMBL" id="RXG21672.1"/>
    </source>
</evidence>
<comment type="caution">
    <text evidence="2">The sequence shown here is derived from an EMBL/GenBank/DDBJ whole genome shotgun (WGS) entry which is preliminary data.</text>
</comment>
<protein>
    <submittedName>
        <fullName evidence="2">Methylglutaconyl-CoA hydratase</fullName>
    </submittedName>
</protein>